<reference evidence="2 3" key="1">
    <citation type="submission" date="2021-03" db="EMBL/GenBank/DDBJ databases">
        <title>Whole genome sequence of Jiella sp. MQZ13P-4.</title>
        <authorList>
            <person name="Tuo L."/>
        </authorList>
    </citation>
    <scope>NUCLEOTIDE SEQUENCE [LARGE SCALE GENOMIC DNA]</scope>
    <source>
        <strain evidence="2 3">MQZ13P-4</strain>
    </source>
</reference>
<accession>A0ABS3J0V1</accession>
<evidence type="ECO:0000313" key="3">
    <source>
        <dbReference type="Proteomes" id="UP000664288"/>
    </source>
</evidence>
<dbReference type="RefSeq" id="WP_207349922.1">
    <property type="nucleotide sequence ID" value="NZ_JAFMPY010000005.1"/>
</dbReference>
<organism evidence="2 3">
    <name type="scientific">Jiella sonneratiae</name>
    <dbReference type="NCBI Taxonomy" id="2816856"/>
    <lineage>
        <taxon>Bacteria</taxon>
        <taxon>Pseudomonadati</taxon>
        <taxon>Pseudomonadota</taxon>
        <taxon>Alphaproteobacteria</taxon>
        <taxon>Hyphomicrobiales</taxon>
        <taxon>Aurantimonadaceae</taxon>
        <taxon>Jiella</taxon>
    </lineage>
</organism>
<comment type="caution">
    <text evidence="2">The sequence shown here is derived from an EMBL/GenBank/DDBJ whole genome shotgun (WGS) entry which is preliminary data.</text>
</comment>
<gene>
    <name evidence="2" type="ORF">J1C47_06460</name>
</gene>
<dbReference type="Proteomes" id="UP000664288">
    <property type="component" value="Unassembled WGS sequence"/>
</dbReference>
<dbReference type="InterPro" id="IPR012296">
    <property type="entry name" value="Nuclease_put_TT1808"/>
</dbReference>
<dbReference type="PANTHER" id="PTHR36558:SF1">
    <property type="entry name" value="RESTRICTION ENDONUCLEASE DOMAIN-CONTAINING PROTEIN-RELATED"/>
    <property type="match status" value="1"/>
</dbReference>
<proteinExistence type="predicted"/>
<name>A0ABS3J0V1_9HYPH</name>
<dbReference type="EMBL" id="JAFMPY010000005">
    <property type="protein sequence ID" value="MBO0903279.1"/>
    <property type="molecule type" value="Genomic_DNA"/>
</dbReference>
<dbReference type="Pfam" id="PF05685">
    <property type="entry name" value="Uma2"/>
    <property type="match status" value="1"/>
</dbReference>
<dbReference type="GO" id="GO:0004519">
    <property type="term" value="F:endonuclease activity"/>
    <property type="evidence" value="ECO:0007669"/>
    <property type="project" value="UniProtKB-KW"/>
</dbReference>
<dbReference type="InterPro" id="IPR011335">
    <property type="entry name" value="Restrct_endonuc-II-like"/>
</dbReference>
<dbReference type="InterPro" id="IPR008538">
    <property type="entry name" value="Uma2"/>
</dbReference>
<keyword evidence="2" id="KW-0378">Hydrolase</keyword>
<dbReference type="SUPFAM" id="SSF52980">
    <property type="entry name" value="Restriction endonuclease-like"/>
    <property type="match status" value="1"/>
</dbReference>
<keyword evidence="2" id="KW-0540">Nuclease</keyword>
<dbReference type="CDD" id="cd06260">
    <property type="entry name" value="DUF820-like"/>
    <property type="match status" value="1"/>
</dbReference>
<feature type="domain" description="Putative restriction endonuclease" evidence="1">
    <location>
        <begin position="12"/>
        <end position="170"/>
    </location>
</feature>
<evidence type="ECO:0000313" key="2">
    <source>
        <dbReference type="EMBL" id="MBO0903279.1"/>
    </source>
</evidence>
<evidence type="ECO:0000259" key="1">
    <source>
        <dbReference type="Pfam" id="PF05685"/>
    </source>
</evidence>
<keyword evidence="2" id="KW-0255">Endonuclease</keyword>
<protein>
    <submittedName>
        <fullName evidence="2">Uma2 family endonuclease</fullName>
    </submittedName>
</protein>
<dbReference type="Gene3D" id="3.90.1570.10">
    <property type="entry name" value="tt1808, chain A"/>
    <property type="match status" value="1"/>
</dbReference>
<dbReference type="PANTHER" id="PTHR36558">
    <property type="entry name" value="GLR1098 PROTEIN"/>
    <property type="match status" value="1"/>
</dbReference>
<keyword evidence="3" id="KW-1185">Reference proteome</keyword>
<sequence length="188" mass="21093">MSLLDIQPWTIAEFFAWQASHDERYELVNGFPARMMTGASNRHDVIVANLLLRLGMRLLGKPCRPFTGDGAVETLPGQIRRPDAGIDGGSFDPDGYLAAEPVVVFEVLSPSTRDFDRLRKVDEYKRVSTMRHIVVVEAARPQVLIWSRQDGGDWTADEILGLDRSVVLTAVVIDLPMREIYDRLALVD</sequence>